<dbReference type="Proteomes" id="UP001642484">
    <property type="component" value="Unassembled WGS sequence"/>
</dbReference>
<name>A0ABP0MP88_9DINO</name>
<feature type="region of interest" description="Disordered" evidence="1">
    <location>
        <begin position="493"/>
        <end position="522"/>
    </location>
</feature>
<gene>
    <name evidence="2" type="ORF">CCMP2556_LOCUS26784</name>
</gene>
<evidence type="ECO:0000313" key="3">
    <source>
        <dbReference type="Proteomes" id="UP001642484"/>
    </source>
</evidence>
<feature type="compositionally biased region" description="Basic and acidic residues" evidence="1">
    <location>
        <begin position="1"/>
        <end position="19"/>
    </location>
</feature>
<evidence type="ECO:0000313" key="2">
    <source>
        <dbReference type="EMBL" id="CAK9053280.1"/>
    </source>
</evidence>
<feature type="region of interest" description="Disordered" evidence="1">
    <location>
        <begin position="1"/>
        <end position="28"/>
    </location>
</feature>
<organism evidence="2 3">
    <name type="scientific">Durusdinium trenchii</name>
    <dbReference type="NCBI Taxonomy" id="1381693"/>
    <lineage>
        <taxon>Eukaryota</taxon>
        <taxon>Sar</taxon>
        <taxon>Alveolata</taxon>
        <taxon>Dinophyceae</taxon>
        <taxon>Suessiales</taxon>
        <taxon>Symbiodiniaceae</taxon>
        <taxon>Durusdinium</taxon>
    </lineage>
</organism>
<reference evidence="2 3" key="1">
    <citation type="submission" date="2024-02" db="EMBL/GenBank/DDBJ databases">
        <authorList>
            <person name="Chen Y."/>
            <person name="Shah S."/>
            <person name="Dougan E. K."/>
            <person name="Thang M."/>
            <person name="Chan C."/>
        </authorList>
    </citation>
    <scope>NUCLEOTIDE SEQUENCE [LARGE SCALE GENOMIC DNA]</scope>
</reference>
<accession>A0ABP0MP88</accession>
<keyword evidence="3" id="KW-1185">Reference proteome</keyword>
<comment type="caution">
    <text evidence="2">The sequence shown here is derived from an EMBL/GenBank/DDBJ whole genome shotgun (WGS) entry which is preliminary data.</text>
</comment>
<proteinExistence type="predicted"/>
<evidence type="ECO:0000256" key="1">
    <source>
        <dbReference type="SAM" id="MobiDB-lite"/>
    </source>
</evidence>
<dbReference type="EMBL" id="CAXAMN010018890">
    <property type="protein sequence ID" value="CAK9053280.1"/>
    <property type="molecule type" value="Genomic_DNA"/>
</dbReference>
<sequence>MEPLKKEDEDMKEALKEDPDATPGNPSAREMLWEAFLKVTEDKNLGEWLNEKYPEKQGFANAIQRIVWGRMSDDMPGLVNLIPNDWPDEDLNSEDLSSPGEFVQLLSDHYDKFKHTMPAGLQKSIPKIPRGWMRKTPSYSLLPSGTELDSTEARERLLQELVDQALEGPSTRLTKRNVRDLAEREMPPGRKPKHSVFERVPRTTVQLNAVIAHGFGVQLFLSEEHSMPARVERDERLPRRYQPSATDVFCLIKQDLCNDALAQPAMLVWPGDTHNEVRTFWQNAVNHPGVQTDLDPERAADLLEFSEALEKYPQYGFSYEILAEGHFVPGLARWEMVARFKGKDLWKEIMRVSEESTVLYGQRVILTFEGQVKKDASNKNKALLAVYDLFGTSQTLLISKCMSTLFPLFNPNPLPCQKSAQISLEDHLQLMDIVLVWLWLRPKLEASLEGSLMARMETMFLDGHLDQDLVCCCRAADPQMDWGRIPFVLEARRAKPDPDDDGEEHAKEESESENEEKDEESNLLMNFRHKFESTLREPTRMLVVRDLMISFDPSSIYGQRSGFLKGLLVTARNPATPNTFWKSSVWKRGIVTDVVMCPRNEMFKEHVAAMTMHSSFTDTQEMRQVSCLL</sequence>
<protein>
    <submittedName>
        <fullName evidence="2">Uncharacterized protein</fullName>
    </submittedName>
</protein>
<feature type="compositionally biased region" description="Acidic residues" evidence="1">
    <location>
        <begin position="510"/>
        <end position="521"/>
    </location>
</feature>